<name>A0A368DMW3_9PROT</name>
<proteinExistence type="predicted"/>
<dbReference type="InterPro" id="IPR002871">
    <property type="entry name" value="NIF_FeS_clus_asmbl_NifU_N"/>
</dbReference>
<sequence>MLDDIYNTKIIELASDIVSLGRLDNPDTSATKVSRLCGSKVTVDIKIKDNVVIDFAHDVKACALGQASSSIMAKNIIGSSKEELYEVSETMVNMLKNNGPVPEGKWSELAFLQPVKDYKSRHSSTMLTFEAVNEAMNNIK</sequence>
<dbReference type="GO" id="GO:0051536">
    <property type="term" value="F:iron-sulfur cluster binding"/>
    <property type="evidence" value="ECO:0007669"/>
    <property type="project" value="InterPro"/>
</dbReference>
<organism evidence="2 3">
    <name type="scientific">PS1 clade bacterium</name>
    <dbReference type="NCBI Taxonomy" id="2175152"/>
    <lineage>
        <taxon>Bacteria</taxon>
        <taxon>Pseudomonadati</taxon>
        <taxon>Pseudomonadota</taxon>
        <taxon>Alphaproteobacteria</taxon>
        <taxon>PS1 clade</taxon>
    </lineage>
</organism>
<gene>
    <name evidence="2" type="ORF">DBW71_04295</name>
</gene>
<dbReference type="GO" id="GO:0005506">
    <property type="term" value="F:iron ion binding"/>
    <property type="evidence" value="ECO:0007669"/>
    <property type="project" value="InterPro"/>
</dbReference>
<feature type="domain" description="NIF system FeS cluster assembly NifU N-terminal" evidence="1">
    <location>
        <begin position="6"/>
        <end position="122"/>
    </location>
</feature>
<dbReference type="SUPFAM" id="SSF82649">
    <property type="entry name" value="SufE/NifU"/>
    <property type="match status" value="1"/>
</dbReference>
<dbReference type="EMBL" id="QOQD01000009">
    <property type="protein sequence ID" value="RCL73170.1"/>
    <property type="molecule type" value="Genomic_DNA"/>
</dbReference>
<accession>A0A368DMW3</accession>
<dbReference type="AlphaFoldDB" id="A0A368DMW3"/>
<evidence type="ECO:0000259" key="1">
    <source>
        <dbReference type="Pfam" id="PF01592"/>
    </source>
</evidence>
<protein>
    <submittedName>
        <fullName evidence="2">Iron-sulfur cluster assembly scaffold protein</fullName>
    </submittedName>
</protein>
<dbReference type="Pfam" id="PF01592">
    <property type="entry name" value="NifU_N"/>
    <property type="match status" value="1"/>
</dbReference>
<reference evidence="2 3" key="1">
    <citation type="journal article" date="2018" name="Microbiome">
        <title>Fine metagenomic profile of the Mediterranean stratified and mixed water columns revealed by assembly and recruitment.</title>
        <authorList>
            <person name="Haro-Moreno J.M."/>
            <person name="Lopez-Perez M."/>
            <person name="De La Torre J.R."/>
            <person name="Picazo A."/>
            <person name="Camacho A."/>
            <person name="Rodriguez-Valera F."/>
        </authorList>
    </citation>
    <scope>NUCLEOTIDE SEQUENCE [LARGE SCALE GENOMIC DNA]</scope>
    <source>
        <strain evidence="2">MED-G57</strain>
    </source>
</reference>
<dbReference type="CDD" id="cd06664">
    <property type="entry name" value="IscU_like"/>
    <property type="match status" value="1"/>
</dbReference>
<dbReference type="Gene3D" id="3.90.1010.10">
    <property type="match status" value="1"/>
</dbReference>
<evidence type="ECO:0000313" key="3">
    <source>
        <dbReference type="Proteomes" id="UP000253570"/>
    </source>
</evidence>
<comment type="caution">
    <text evidence="2">The sequence shown here is derived from an EMBL/GenBank/DDBJ whole genome shotgun (WGS) entry which is preliminary data.</text>
</comment>
<evidence type="ECO:0000313" key="2">
    <source>
        <dbReference type="EMBL" id="RCL73170.1"/>
    </source>
</evidence>
<dbReference type="Proteomes" id="UP000253570">
    <property type="component" value="Unassembled WGS sequence"/>
</dbReference>
<dbReference type="GO" id="GO:0016226">
    <property type="term" value="P:iron-sulfur cluster assembly"/>
    <property type="evidence" value="ECO:0007669"/>
    <property type="project" value="InterPro"/>
</dbReference>